<evidence type="ECO:0000313" key="5">
    <source>
        <dbReference type="EMBL" id="OXM50278.1"/>
    </source>
</evidence>
<dbReference type="PANTHER" id="PTHR30231:SF4">
    <property type="entry name" value="PROTEIN NEN2"/>
    <property type="match status" value="1"/>
</dbReference>
<evidence type="ECO:0000256" key="1">
    <source>
        <dbReference type="ARBA" id="ARBA00022722"/>
    </source>
</evidence>
<name>A0A229RUD0_9PSEU</name>
<keyword evidence="3" id="KW-0269">Exonuclease</keyword>
<accession>A0A229RUD0</accession>
<dbReference type="GO" id="GO:0008408">
    <property type="term" value="F:3'-5' exonuclease activity"/>
    <property type="evidence" value="ECO:0007669"/>
    <property type="project" value="TreeGrafter"/>
</dbReference>
<dbReference type="GO" id="GO:0003676">
    <property type="term" value="F:nucleic acid binding"/>
    <property type="evidence" value="ECO:0007669"/>
    <property type="project" value="InterPro"/>
</dbReference>
<organism evidence="5 6">
    <name type="scientific">Amycolatopsis thailandensis</name>
    <dbReference type="NCBI Taxonomy" id="589330"/>
    <lineage>
        <taxon>Bacteria</taxon>
        <taxon>Bacillati</taxon>
        <taxon>Actinomycetota</taxon>
        <taxon>Actinomycetes</taxon>
        <taxon>Pseudonocardiales</taxon>
        <taxon>Pseudonocardiaceae</taxon>
        <taxon>Amycolatopsis</taxon>
    </lineage>
</organism>
<keyword evidence="2" id="KW-0378">Hydrolase</keyword>
<dbReference type="InterPro" id="IPR013520">
    <property type="entry name" value="Ribonucl_H"/>
</dbReference>
<dbReference type="OrthoDB" id="3389437at2"/>
<dbReference type="Gene3D" id="3.30.420.10">
    <property type="entry name" value="Ribonuclease H-like superfamily/Ribonuclease H"/>
    <property type="match status" value="1"/>
</dbReference>
<evidence type="ECO:0000313" key="6">
    <source>
        <dbReference type="Proteomes" id="UP000215223"/>
    </source>
</evidence>
<dbReference type="PANTHER" id="PTHR30231">
    <property type="entry name" value="DNA POLYMERASE III SUBUNIT EPSILON"/>
    <property type="match status" value="1"/>
</dbReference>
<dbReference type="EMBL" id="NMQT01000102">
    <property type="protein sequence ID" value="OXM50278.1"/>
    <property type="molecule type" value="Genomic_DNA"/>
</dbReference>
<dbReference type="InterPro" id="IPR036397">
    <property type="entry name" value="RNaseH_sf"/>
</dbReference>
<dbReference type="Proteomes" id="UP000215223">
    <property type="component" value="Unassembled WGS sequence"/>
</dbReference>
<reference evidence="5 6" key="1">
    <citation type="submission" date="2017-07" db="EMBL/GenBank/DDBJ databases">
        <title>Amycolatopsis thailandensis Genome sequencing and assembly.</title>
        <authorList>
            <person name="Kaur N."/>
            <person name="Mayilraj S."/>
        </authorList>
    </citation>
    <scope>NUCLEOTIDE SEQUENCE [LARGE SCALE GENOMIC DNA]</scope>
    <source>
        <strain evidence="5 6">JCM 16380</strain>
    </source>
</reference>
<feature type="domain" description="Exonuclease" evidence="4">
    <location>
        <begin position="14"/>
        <end position="188"/>
    </location>
</feature>
<evidence type="ECO:0000259" key="4">
    <source>
        <dbReference type="SMART" id="SM00479"/>
    </source>
</evidence>
<sequence>MGGLTTDPAFLDTTYVVIDFESATPRGYPAQPIEVAVRALRYENRAWITAGRFHSLIRPPAFAPVTSATVPPGVTADEVRAAPEPPEAMGALDRRFTADRRYLLVAQHAATEANLIHQQRDHCPALARIDLLDTIPLAKHLLPGLPAYNLDTLLRHFAILYPADRHRATADVDVTTDVFTRLITLADESARITDLAALLKIAGRTATLNQPEHHGLFDL</sequence>
<dbReference type="InterPro" id="IPR012337">
    <property type="entry name" value="RNaseH-like_sf"/>
</dbReference>
<gene>
    <name evidence="5" type="ORF">CFP71_28010</name>
</gene>
<protein>
    <submittedName>
        <fullName evidence="5">DNA polymerase III subunit epsilon</fullName>
    </submittedName>
</protein>
<dbReference type="SMART" id="SM00479">
    <property type="entry name" value="EXOIII"/>
    <property type="match status" value="1"/>
</dbReference>
<evidence type="ECO:0000256" key="2">
    <source>
        <dbReference type="ARBA" id="ARBA00022801"/>
    </source>
</evidence>
<evidence type="ECO:0000256" key="3">
    <source>
        <dbReference type="ARBA" id="ARBA00022839"/>
    </source>
</evidence>
<dbReference type="CDD" id="cd06127">
    <property type="entry name" value="DEDDh"/>
    <property type="match status" value="1"/>
</dbReference>
<dbReference type="Pfam" id="PF00929">
    <property type="entry name" value="RNase_T"/>
    <property type="match status" value="1"/>
</dbReference>
<dbReference type="SUPFAM" id="SSF53098">
    <property type="entry name" value="Ribonuclease H-like"/>
    <property type="match status" value="1"/>
</dbReference>
<comment type="caution">
    <text evidence="5">The sequence shown here is derived from an EMBL/GenBank/DDBJ whole genome shotgun (WGS) entry which is preliminary data.</text>
</comment>
<dbReference type="AlphaFoldDB" id="A0A229RUD0"/>
<keyword evidence="1" id="KW-0540">Nuclease</keyword>
<proteinExistence type="predicted"/>
<keyword evidence="6" id="KW-1185">Reference proteome</keyword>